<accession>A0ACB6QUD4</accession>
<sequence length="257" mass="28424">MWMGAYPELPSYVLSTDEDLQIFLGKDPELPYLLKLLLISKALPLQLHPDKTLAAKLHNQHPSNFTNPNHKPKIVLALIDFEGVCDFKALADIDGLVQLPPLQPFMPTIKKPFFDGQTLKYVVKTMHQASEEANAKTNDTLMQLPKESFGKEIYILDMKQYGKCDNGTVVALVMMNSLQLKAGKGILIPADEIWAYLLGDIIGSVAWSNNALNTGFCPQADRDSVKLFCSSMTFTPHDAEETTLHSQSSGKSANGKT</sequence>
<organism evidence="1 2">
    <name type="scientific">Lindgomyces ingoldianus</name>
    <dbReference type="NCBI Taxonomy" id="673940"/>
    <lineage>
        <taxon>Eukaryota</taxon>
        <taxon>Fungi</taxon>
        <taxon>Dikarya</taxon>
        <taxon>Ascomycota</taxon>
        <taxon>Pezizomycotina</taxon>
        <taxon>Dothideomycetes</taxon>
        <taxon>Pleosporomycetidae</taxon>
        <taxon>Pleosporales</taxon>
        <taxon>Lindgomycetaceae</taxon>
        <taxon>Lindgomyces</taxon>
    </lineage>
</organism>
<evidence type="ECO:0000313" key="2">
    <source>
        <dbReference type="Proteomes" id="UP000799755"/>
    </source>
</evidence>
<dbReference type="Proteomes" id="UP000799755">
    <property type="component" value="Unassembled WGS sequence"/>
</dbReference>
<dbReference type="EMBL" id="MU003507">
    <property type="protein sequence ID" value="KAF2470628.1"/>
    <property type="molecule type" value="Genomic_DNA"/>
</dbReference>
<gene>
    <name evidence="1" type="ORF">BDR25DRAFT_369050</name>
</gene>
<reference evidence="1" key="1">
    <citation type="journal article" date="2020" name="Stud. Mycol.">
        <title>101 Dothideomycetes genomes: a test case for predicting lifestyles and emergence of pathogens.</title>
        <authorList>
            <person name="Haridas S."/>
            <person name="Albert R."/>
            <person name="Binder M."/>
            <person name="Bloem J."/>
            <person name="Labutti K."/>
            <person name="Salamov A."/>
            <person name="Andreopoulos B."/>
            <person name="Baker S."/>
            <person name="Barry K."/>
            <person name="Bills G."/>
            <person name="Bluhm B."/>
            <person name="Cannon C."/>
            <person name="Castanera R."/>
            <person name="Culley D."/>
            <person name="Daum C."/>
            <person name="Ezra D."/>
            <person name="Gonzalez J."/>
            <person name="Henrissat B."/>
            <person name="Kuo A."/>
            <person name="Liang C."/>
            <person name="Lipzen A."/>
            <person name="Lutzoni F."/>
            <person name="Magnuson J."/>
            <person name="Mondo S."/>
            <person name="Nolan M."/>
            <person name="Ohm R."/>
            <person name="Pangilinan J."/>
            <person name="Park H.-J."/>
            <person name="Ramirez L."/>
            <person name="Alfaro M."/>
            <person name="Sun H."/>
            <person name="Tritt A."/>
            <person name="Yoshinaga Y."/>
            <person name="Zwiers L.-H."/>
            <person name="Turgeon B."/>
            <person name="Goodwin S."/>
            <person name="Spatafora J."/>
            <person name="Crous P."/>
            <person name="Grigoriev I."/>
        </authorList>
    </citation>
    <scope>NUCLEOTIDE SEQUENCE</scope>
    <source>
        <strain evidence="1">ATCC 200398</strain>
    </source>
</reference>
<protein>
    <submittedName>
        <fullName evidence="1">RmlC-like cupin</fullName>
    </submittedName>
</protein>
<proteinExistence type="predicted"/>
<evidence type="ECO:0000313" key="1">
    <source>
        <dbReference type="EMBL" id="KAF2470628.1"/>
    </source>
</evidence>
<keyword evidence="2" id="KW-1185">Reference proteome</keyword>
<name>A0ACB6QUD4_9PLEO</name>
<comment type="caution">
    <text evidence="1">The sequence shown here is derived from an EMBL/GenBank/DDBJ whole genome shotgun (WGS) entry which is preliminary data.</text>
</comment>